<accession>X1HUV7</accession>
<dbReference type="EMBL" id="BARU01018871">
    <property type="protein sequence ID" value="GAH60860.1"/>
    <property type="molecule type" value="Genomic_DNA"/>
</dbReference>
<name>X1HUV7_9ZZZZ</name>
<sequence length="203" mass="24191">PESAFSNLPKISSILIDIKDIIERFRVEFKETNINIQPVHQDLHMEQILYDKKDSKYDFYFIDFEGDPQLGLDEKKGKFPVEKDLASFLRALSYIKFNNLLKFIEENIARKDKYEVPEEILYNLYFRRAARPLSKVLDILKNVLNDWESKLMGKILKNLNLSYVLITYFYIERALYELKYEILFRPNKIIVPILGLKEIVEKN</sequence>
<reference evidence="1" key="1">
    <citation type="journal article" date="2014" name="Front. Microbiol.">
        <title>High frequency of phylogenetically diverse reductive dehalogenase-homologous genes in deep subseafloor sedimentary metagenomes.</title>
        <authorList>
            <person name="Kawai M."/>
            <person name="Futagami T."/>
            <person name="Toyoda A."/>
            <person name="Takaki Y."/>
            <person name="Nishi S."/>
            <person name="Hori S."/>
            <person name="Arai W."/>
            <person name="Tsubouchi T."/>
            <person name="Morono Y."/>
            <person name="Uchiyama I."/>
            <person name="Ito T."/>
            <person name="Fujiyama A."/>
            <person name="Inagaki F."/>
            <person name="Takami H."/>
        </authorList>
    </citation>
    <scope>NUCLEOTIDE SEQUENCE</scope>
    <source>
        <strain evidence="1">Expedition CK06-06</strain>
    </source>
</reference>
<evidence type="ECO:0008006" key="2">
    <source>
        <dbReference type="Google" id="ProtNLM"/>
    </source>
</evidence>
<dbReference type="InterPro" id="IPR011009">
    <property type="entry name" value="Kinase-like_dom_sf"/>
</dbReference>
<dbReference type="SUPFAM" id="SSF56112">
    <property type="entry name" value="Protein kinase-like (PK-like)"/>
    <property type="match status" value="1"/>
</dbReference>
<organism evidence="1">
    <name type="scientific">marine sediment metagenome</name>
    <dbReference type="NCBI Taxonomy" id="412755"/>
    <lineage>
        <taxon>unclassified sequences</taxon>
        <taxon>metagenomes</taxon>
        <taxon>ecological metagenomes</taxon>
    </lineage>
</organism>
<dbReference type="AlphaFoldDB" id="X1HUV7"/>
<feature type="non-terminal residue" evidence="1">
    <location>
        <position position="1"/>
    </location>
</feature>
<evidence type="ECO:0000313" key="1">
    <source>
        <dbReference type="EMBL" id="GAH60860.1"/>
    </source>
</evidence>
<dbReference type="Gene3D" id="3.90.1200.10">
    <property type="match status" value="1"/>
</dbReference>
<proteinExistence type="predicted"/>
<comment type="caution">
    <text evidence="1">The sequence shown here is derived from an EMBL/GenBank/DDBJ whole genome shotgun (WGS) entry which is preliminary data.</text>
</comment>
<gene>
    <name evidence="1" type="ORF">S03H2_31144</name>
</gene>
<protein>
    <recommendedName>
        <fullName evidence="2">Aminoglycoside phosphotransferase domain-containing protein</fullName>
    </recommendedName>
</protein>